<evidence type="ECO:0000259" key="2">
    <source>
        <dbReference type="PROSITE" id="PS51444"/>
    </source>
</evidence>
<keyword evidence="5" id="KW-1185">Reference proteome</keyword>
<dbReference type="InterPro" id="IPR015425">
    <property type="entry name" value="FH2_Formin"/>
</dbReference>
<dbReference type="OrthoDB" id="449536at2759"/>
<feature type="compositionally biased region" description="Pro residues" evidence="1">
    <location>
        <begin position="179"/>
        <end position="200"/>
    </location>
</feature>
<feature type="domain" description="FH2" evidence="2">
    <location>
        <begin position="232"/>
        <end position="648"/>
    </location>
</feature>
<dbReference type="SUPFAM" id="SSF101447">
    <property type="entry name" value="Formin homology 2 domain (FH2 domain)"/>
    <property type="match status" value="1"/>
</dbReference>
<evidence type="ECO:0000313" key="4">
    <source>
        <dbReference type="EMBL" id="CAL4805114.1"/>
    </source>
</evidence>
<dbReference type="SMART" id="SM00498">
    <property type="entry name" value="FH2"/>
    <property type="match status" value="1"/>
</dbReference>
<reference evidence="4 5" key="2">
    <citation type="submission" date="2024-05" db="EMBL/GenBank/DDBJ databases">
        <authorList>
            <person name="Chen Y."/>
            <person name="Shah S."/>
            <person name="Dougan E. K."/>
            <person name="Thang M."/>
            <person name="Chan C."/>
        </authorList>
    </citation>
    <scope>NUCLEOTIDE SEQUENCE [LARGE SCALE GENOMIC DNA]</scope>
</reference>
<reference evidence="3" key="1">
    <citation type="submission" date="2022-10" db="EMBL/GenBank/DDBJ databases">
        <authorList>
            <person name="Chen Y."/>
            <person name="Dougan E. K."/>
            <person name="Chan C."/>
            <person name="Rhodes N."/>
            <person name="Thang M."/>
        </authorList>
    </citation>
    <scope>NUCLEOTIDE SEQUENCE</scope>
</reference>
<dbReference type="PANTHER" id="PTHR45920">
    <property type="entry name" value="FORMIN HOMOLOGY 2 DOMAIN CONTAINING, ISOFORM I"/>
    <property type="match status" value="1"/>
</dbReference>
<evidence type="ECO:0000256" key="1">
    <source>
        <dbReference type="SAM" id="MobiDB-lite"/>
    </source>
</evidence>
<dbReference type="GO" id="GO:0005737">
    <property type="term" value="C:cytoplasm"/>
    <property type="evidence" value="ECO:0007669"/>
    <property type="project" value="TreeGrafter"/>
</dbReference>
<evidence type="ECO:0000313" key="3">
    <source>
        <dbReference type="EMBL" id="CAI4017802.1"/>
    </source>
</evidence>
<evidence type="ECO:0000313" key="5">
    <source>
        <dbReference type="Proteomes" id="UP001152797"/>
    </source>
</evidence>
<dbReference type="EMBL" id="CAMXCT030006656">
    <property type="protein sequence ID" value="CAL4805114.1"/>
    <property type="molecule type" value="Genomic_DNA"/>
</dbReference>
<dbReference type="EMBL" id="CAMXCT010006656">
    <property type="protein sequence ID" value="CAI4017802.1"/>
    <property type="molecule type" value="Genomic_DNA"/>
</dbReference>
<feature type="region of interest" description="Disordered" evidence="1">
    <location>
        <begin position="59"/>
        <end position="241"/>
    </location>
</feature>
<dbReference type="Pfam" id="PF02181">
    <property type="entry name" value="FH2"/>
    <property type="match status" value="1"/>
</dbReference>
<dbReference type="EMBL" id="CAMXCT020006656">
    <property type="protein sequence ID" value="CAL1171177.1"/>
    <property type="molecule type" value="Genomic_DNA"/>
</dbReference>
<dbReference type="GO" id="GO:0030866">
    <property type="term" value="P:cortical actin cytoskeleton organization"/>
    <property type="evidence" value="ECO:0007669"/>
    <property type="project" value="TreeGrafter"/>
</dbReference>
<feature type="compositionally biased region" description="Basic and acidic residues" evidence="1">
    <location>
        <begin position="141"/>
        <end position="163"/>
    </location>
</feature>
<accession>A0A9P1GN05</accession>
<name>A0A9P1GN05_9DINO</name>
<gene>
    <name evidence="3" type="ORF">C1SCF055_LOCUS42422</name>
</gene>
<dbReference type="GO" id="GO:0051015">
    <property type="term" value="F:actin filament binding"/>
    <property type="evidence" value="ECO:0007669"/>
    <property type="project" value="TreeGrafter"/>
</dbReference>
<comment type="caution">
    <text evidence="3">The sequence shown here is derived from an EMBL/GenBank/DDBJ whole genome shotgun (WGS) entry which is preliminary data.</text>
</comment>
<dbReference type="InterPro" id="IPR042201">
    <property type="entry name" value="FH2_Formin_sf"/>
</dbReference>
<dbReference type="Proteomes" id="UP001152797">
    <property type="component" value="Unassembled WGS sequence"/>
</dbReference>
<feature type="compositionally biased region" description="Low complexity" evidence="1">
    <location>
        <begin position="164"/>
        <end position="178"/>
    </location>
</feature>
<dbReference type="PROSITE" id="PS51444">
    <property type="entry name" value="FH2"/>
    <property type="match status" value="1"/>
</dbReference>
<protein>
    <submittedName>
        <fullName evidence="4">FH2 domain-containing protein</fullName>
    </submittedName>
</protein>
<organism evidence="3">
    <name type="scientific">Cladocopium goreaui</name>
    <dbReference type="NCBI Taxonomy" id="2562237"/>
    <lineage>
        <taxon>Eukaryota</taxon>
        <taxon>Sar</taxon>
        <taxon>Alveolata</taxon>
        <taxon>Dinophyceae</taxon>
        <taxon>Suessiales</taxon>
        <taxon>Symbiodiniaceae</taxon>
        <taxon>Cladocopium</taxon>
    </lineage>
</organism>
<dbReference type="PANTHER" id="PTHR45920:SF7">
    <property type="entry name" value="FORMIN-G"/>
    <property type="match status" value="1"/>
</dbReference>
<dbReference type="Gene3D" id="1.20.58.2220">
    <property type="entry name" value="Formin, FH2 domain"/>
    <property type="match status" value="1"/>
</dbReference>
<feature type="compositionally biased region" description="Basic residues" evidence="1">
    <location>
        <begin position="127"/>
        <end position="137"/>
    </location>
</feature>
<dbReference type="GO" id="GO:0005856">
    <property type="term" value="C:cytoskeleton"/>
    <property type="evidence" value="ECO:0007669"/>
    <property type="project" value="TreeGrafter"/>
</dbReference>
<proteinExistence type="predicted"/>
<dbReference type="AlphaFoldDB" id="A0A9P1GN05"/>
<sequence>MLRKYLKELDVFGRDKVFEKLQDSTMAGGQDLSLNDAEAAMAQLEMILRLASVAKVQALPEETPAETPPAAQGKGKGKGPKGPAKGGAGAAPAEGKAAEDTDGTVPEVKAEEKPAEEAAETSAAPKAKGKAKGKGPPKGKPAAEEAKEAKEESKEEAKAEETPAPKGKGPKGPAKGKGPPAPAGKGPPAPAGKGPAPPAGKGPGAPAAKGGAGKGGKAGGKGGKGGAASAETKPAVKPEKPMKPLWWSKMLFGAQLKKGETIWDEVKDDMDKLPLEELTERFSKSAVAKEKPKKEKEEGKKEELKSLRIITDPQIVVGKEASLKKLPEPSEVARALNELDDSVLDMELLQVVKDNACPTPPQMKEMDEIRQKNPNVPFALPESFMWVIGKMPAYQQRIDCWCFAMSYKEQHASYHTALTDFLQVVECFQESEMLPCLLGIILAVGNFLNGGTNRGQADGFDIESLAKLEGIKDATGKDIRHFIFDLFLNRMNEQSSQFMEEIMPCMVNMNRRISKDSDGVEKLDKSAKIAFEDFDLCVTALHSDFVAKHEMMQMILSYFEDPADPFKMQMPKIYSEAKEKLDELLSLKDTAKEILQSVKSQLGGCLTWLIPIRVLQTEVPRIPEQGQLLKWFKIQAMKSNEFCVLWDNLLIPANLILNADMKMKKD</sequence>
<feature type="compositionally biased region" description="Gly residues" evidence="1">
    <location>
        <begin position="210"/>
        <end position="226"/>
    </location>
</feature>